<dbReference type="InterPro" id="IPR044992">
    <property type="entry name" value="ChyE-like"/>
</dbReference>
<feature type="domain" description="Glutamine amidotransferase" evidence="1">
    <location>
        <begin position="43"/>
        <end position="175"/>
    </location>
</feature>
<evidence type="ECO:0000313" key="2">
    <source>
        <dbReference type="EMBL" id="USS90587.1"/>
    </source>
</evidence>
<reference evidence="2" key="1">
    <citation type="submission" date="2022-05" db="EMBL/GenBank/DDBJ databases">
        <authorList>
            <person name="Oliphant S.A."/>
            <person name="Watson-Haigh N.S."/>
            <person name="Sumby K.M."/>
            <person name="Gardner J.M."/>
            <person name="Jiranek V."/>
        </authorList>
    </citation>
    <scope>NUCLEOTIDE SEQUENCE</scope>
    <source>
        <strain evidence="2">KI4_A6</strain>
    </source>
</reference>
<dbReference type="EMBL" id="CP097121">
    <property type="protein sequence ID" value="USS90587.1"/>
    <property type="molecule type" value="Genomic_DNA"/>
</dbReference>
<sequence length="222" mass="25167">MRINVLQHTPDEGPGTIKEWADNHDYELYVYHPYMFGMLPTAAETDFLVILGGPMSPNDGIPWIEQERELIQQLVKAHEPIFGVCFGAQQITKVFGKRVVKSPAKEVGWAPVYLQSDQIPGLPHQLTALHWHEDCCELPDQAELLFSSDLVQQQGFLIGDNIIGLQFHLEPTQDNVHEMIVNDGRYALDHNDLQQTPTEIDTTPVPSENKTAMFQLLDFLTH</sequence>
<keyword evidence="3" id="KW-1185">Reference proteome</keyword>
<protein>
    <submittedName>
        <fullName evidence="2">Type 1 glutamine amidotransferase</fullName>
    </submittedName>
</protein>
<dbReference type="PANTHER" id="PTHR42695">
    <property type="entry name" value="GLUTAMINE AMIDOTRANSFERASE YLR126C-RELATED"/>
    <property type="match status" value="1"/>
</dbReference>
<dbReference type="InterPro" id="IPR029062">
    <property type="entry name" value="Class_I_gatase-like"/>
</dbReference>
<dbReference type="PANTHER" id="PTHR42695:SF5">
    <property type="entry name" value="GLUTAMINE AMIDOTRANSFERASE YLR126C-RELATED"/>
    <property type="match status" value="1"/>
</dbReference>
<gene>
    <name evidence="2" type="ORF">M3M37_07080</name>
</gene>
<name>A0ABY5BWY4_9LACO</name>
<dbReference type="InterPro" id="IPR017926">
    <property type="entry name" value="GATASE"/>
</dbReference>
<dbReference type="CDD" id="cd01741">
    <property type="entry name" value="GATase1_1"/>
    <property type="match status" value="1"/>
</dbReference>
<dbReference type="Pfam" id="PF00117">
    <property type="entry name" value="GATase"/>
    <property type="match status" value="1"/>
</dbReference>
<organism evidence="2 3">
    <name type="scientific">Fructilactobacillus carniphilus</name>
    <dbReference type="NCBI Taxonomy" id="2940297"/>
    <lineage>
        <taxon>Bacteria</taxon>
        <taxon>Bacillati</taxon>
        <taxon>Bacillota</taxon>
        <taxon>Bacilli</taxon>
        <taxon>Lactobacillales</taxon>
        <taxon>Lactobacillaceae</taxon>
        <taxon>Fructilactobacillus</taxon>
    </lineage>
</organism>
<keyword evidence="2" id="KW-0315">Glutamine amidotransferase</keyword>
<dbReference type="Proteomes" id="UP001056164">
    <property type="component" value="Chromosome"/>
</dbReference>
<dbReference type="Gene3D" id="3.40.50.880">
    <property type="match status" value="1"/>
</dbReference>
<dbReference type="PROSITE" id="PS51273">
    <property type="entry name" value="GATASE_TYPE_1"/>
    <property type="match status" value="1"/>
</dbReference>
<accession>A0ABY5BWY4</accession>
<evidence type="ECO:0000259" key="1">
    <source>
        <dbReference type="Pfam" id="PF00117"/>
    </source>
</evidence>
<dbReference type="SUPFAM" id="SSF52317">
    <property type="entry name" value="Class I glutamine amidotransferase-like"/>
    <property type="match status" value="1"/>
</dbReference>
<dbReference type="RefSeq" id="WP_252795102.1">
    <property type="nucleotide sequence ID" value="NZ_CP097121.1"/>
</dbReference>
<proteinExistence type="predicted"/>
<evidence type="ECO:0000313" key="3">
    <source>
        <dbReference type="Proteomes" id="UP001056164"/>
    </source>
</evidence>